<dbReference type="RefSeq" id="WP_012639474.1">
    <property type="nucleotide sequence ID" value="NC_011901.1"/>
</dbReference>
<protein>
    <submittedName>
        <fullName evidence="2">Uncharacterized protein</fullName>
    </submittedName>
</protein>
<gene>
    <name evidence="2" type="ordered locus">Tgr7_2938</name>
</gene>
<organism evidence="2 3">
    <name type="scientific">Thioalkalivibrio sulfidiphilus (strain HL-EbGR7)</name>
    <dbReference type="NCBI Taxonomy" id="396588"/>
    <lineage>
        <taxon>Bacteria</taxon>
        <taxon>Pseudomonadati</taxon>
        <taxon>Pseudomonadota</taxon>
        <taxon>Gammaproteobacteria</taxon>
        <taxon>Chromatiales</taxon>
        <taxon>Ectothiorhodospiraceae</taxon>
        <taxon>Thioalkalivibrio</taxon>
    </lineage>
</organism>
<keyword evidence="1" id="KW-0732">Signal</keyword>
<feature type="signal peptide" evidence="1">
    <location>
        <begin position="1"/>
        <end position="22"/>
    </location>
</feature>
<evidence type="ECO:0000256" key="1">
    <source>
        <dbReference type="SAM" id="SignalP"/>
    </source>
</evidence>
<evidence type="ECO:0000313" key="3">
    <source>
        <dbReference type="Proteomes" id="UP000002383"/>
    </source>
</evidence>
<dbReference type="EMBL" id="CP001339">
    <property type="protein sequence ID" value="ACL74011.1"/>
    <property type="molecule type" value="Genomic_DNA"/>
</dbReference>
<accession>B8GP91</accession>
<evidence type="ECO:0000313" key="2">
    <source>
        <dbReference type="EMBL" id="ACL74011.1"/>
    </source>
</evidence>
<keyword evidence="3" id="KW-1185">Reference proteome</keyword>
<sequence length="302" mass="34334" precursor="true">MRTFLSLILLTTLGHGVLPAHADAPRQLYVQPSALLQVVETLKDAPVQSHMAFASLTLEAMVQAYEEELGESGLARGADAARDRRLDRWRQATALQLRELDQAWQWLNVAEDVRVRADRQGQVMLLLDGRPVLVSWPRMRDQARREAELLQRFCADYPCGETRAQGTARAVQGADWVNGAWSFSQDRRPGWESETGVRCEYPDLRDREAREAQCRALALELDTLARVLAQVQREGGRIEWQAIRVHEEPGGGQRVTVNAREDFLLLPLEAVSRHSLDWRATQRWLERRVRGVHSAETVLHVP</sequence>
<feature type="chain" id="PRO_5002873054" evidence="1">
    <location>
        <begin position="23"/>
        <end position="302"/>
    </location>
</feature>
<reference evidence="2 3" key="1">
    <citation type="journal article" date="2011" name="Stand. Genomic Sci.">
        <title>Complete genome sequence of 'Thioalkalivibrio sulfidophilus' HL-EbGr7.</title>
        <authorList>
            <person name="Muyzer G."/>
            <person name="Sorokin D.Y."/>
            <person name="Mavromatis K."/>
            <person name="Lapidus A."/>
            <person name="Clum A."/>
            <person name="Ivanova N."/>
            <person name="Pati A."/>
            <person name="d'Haeseleer P."/>
            <person name="Woyke T."/>
            <person name="Kyrpides N.C."/>
        </authorList>
    </citation>
    <scope>NUCLEOTIDE SEQUENCE [LARGE SCALE GENOMIC DNA]</scope>
    <source>
        <strain evidence="2 3">HL-EbGR7</strain>
    </source>
</reference>
<dbReference type="HOGENOM" id="CLU_061809_0_0_6"/>
<name>B8GP91_THISH</name>
<dbReference type="OrthoDB" id="5780198at2"/>
<dbReference type="Proteomes" id="UP000002383">
    <property type="component" value="Chromosome"/>
</dbReference>
<proteinExistence type="predicted"/>
<dbReference type="AlphaFoldDB" id="B8GP91"/>
<dbReference type="KEGG" id="tgr:Tgr7_2938"/>